<evidence type="ECO:0000313" key="2">
    <source>
        <dbReference type="Proteomes" id="UP000805614"/>
    </source>
</evidence>
<organism evidence="1 2">
    <name type="scientific">Actinomadura alba</name>
    <dbReference type="NCBI Taxonomy" id="406431"/>
    <lineage>
        <taxon>Bacteria</taxon>
        <taxon>Bacillati</taxon>
        <taxon>Actinomycetota</taxon>
        <taxon>Actinomycetes</taxon>
        <taxon>Streptosporangiales</taxon>
        <taxon>Thermomonosporaceae</taxon>
        <taxon>Actinomadura</taxon>
    </lineage>
</organism>
<proteinExistence type="predicted"/>
<sequence length="62" mass="6948">MPRIRFLQSVVGDDVGDRSAGDEADVSTEVAKVWADGVRAELVRAEPVQRPERRRRRETAKG</sequence>
<accession>A0ABR7LID3</accession>
<dbReference type="EMBL" id="JABVEC010000001">
    <property type="protein sequence ID" value="MBC6464260.1"/>
    <property type="molecule type" value="Genomic_DNA"/>
</dbReference>
<keyword evidence="2" id="KW-1185">Reference proteome</keyword>
<name>A0ABR7LID3_9ACTN</name>
<reference evidence="1 2" key="1">
    <citation type="submission" date="2020-06" db="EMBL/GenBank/DDBJ databases">
        <title>Actinomadura xiongansis sp. nov., isolated from soil of Baiyangdian.</title>
        <authorList>
            <person name="Zhang X."/>
        </authorList>
    </citation>
    <scope>NUCLEOTIDE SEQUENCE [LARGE SCALE GENOMIC DNA]</scope>
    <source>
        <strain evidence="1 2">HBUM206468</strain>
    </source>
</reference>
<gene>
    <name evidence="1" type="ORF">HKK74_01915</name>
</gene>
<dbReference type="RefSeq" id="WP_187241195.1">
    <property type="nucleotide sequence ID" value="NZ_BAAAOK010000011.1"/>
</dbReference>
<comment type="caution">
    <text evidence="1">The sequence shown here is derived from an EMBL/GenBank/DDBJ whole genome shotgun (WGS) entry which is preliminary data.</text>
</comment>
<dbReference type="Proteomes" id="UP000805614">
    <property type="component" value="Unassembled WGS sequence"/>
</dbReference>
<protein>
    <submittedName>
        <fullName evidence="1">Uncharacterized protein</fullName>
    </submittedName>
</protein>
<evidence type="ECO:0000313" key="1">
    <source>
        <dbReference type="EMBL" id="MBC6464260.1"/>
    </source>
</evidence>